<sequence length="560" mass="61931">MRAMASALEGAHFYRRVPRDLSKGTPMGGLLSICAAAVMAYLFFSDLALFWNVQFVHEVRVDQVYDNAIRVNFNLTTLSMPCAYVSVDISDVMGASVLNVSSGIHRERVLANGERARYSVRKPLKSSQSRLSAARSRHRAAPNATVRTLEGDPEAHCVRLTTANFTAFVDEVQGRALVLFGAAWCRWTRDMLPDWAAATREVRRLGLDGRVRLGVIDCSRADSAATCARHYIAAFPAVHLYEKGARGLHQNYVGPRDADSLVSFARRVAEWGTFTQGLATPLHANLARGNSGREGCALAGSVFVSRVPGSLRIAAHADGLSFNPRWINMGHTVHAFSFGVPDRRERLRHAQQIAAITEAQRKLAARLGRASDGDGVIETGEGHFAHIEHLAVLPQHSRGSEVHAFRPGTRRNRLERLLSDVERLRLKQARISHIHEHDTHGPNSLGNHSFISPLPFVSIEHYIKVVPTTYRFYNGDEVDSFTYTVHNRESVKGYSPTVVFSYDFSPLRVLINEKRAELATFLTQVCAIVGGVFTVCGLLDSVLFHATDLVARKMQMGKAT</sequence>
<keyword evidence="4 5" id="KW-0472">Membrane</keyword>
<feature type="transmembrane region" description="Helical" evidence="5">
    <location>
        <begin position="29"/>
        <end position="51"/>
    </location>
</feature>
<dbReference type="GO" id="GO:0030134">
    <property type="term" value="C:COPII-coated ER to Golgi transport vesicle"/>
    <property type="evidence" value="ECO:0007669"/>
    <property type="project" value="TreeGrafter"/>
</dbReference>
<name>A0A8J6CFB5_DIALT</name>
<dbReference type="OrthoDB" id="5541786at2759"/>
<evidence type="ECO:0000256" key="2">
    <source>
        <dbReference type="ARBA" id="ARBA00022692"/>
    </source>
</evidence>
<evidence type="ECO:0000259" key="6">
    <source>
        <dbReference type="PROSITE" id="PS51352"/>
    </source>
</evidence>
<dbReference type="Gene3D" id="3.40.30.10">
    <property type="entry name" value="Glutaredoxin"/>
    <property type="match status" value="1"/>
</dbReference>
<dbReference type="Pfam" id="PF13850">
    <property type="entry name" value="ERGIC_N"/>
    <property type="match status" value="1"/>
</dbReference>
<dbReference type="AlphaFoldDB" id="A0A8J6CFB5"/>
<dbReference type="InterPro" id="IPR045888">
    <property type="entry name" value="Erv"/>
</dbReference>
<feature type="transmembrane region" description="Helical" evidence="5">
    <location>
        <begin position="521"/>
        <end position="546"/>
    </location>
</feature>
<keyword evidence="8" id="KW-1185">Reference proteome</keyword>
<dbReference type="Pfam" id="PF07970">
    <property type="entry name" value="COPIIcoated_ERV"/>
    <property type="match status" value="1"/>
</dbReference>
<dbReference type="EMBL" id="JAGTXO010000005">
    <property type="protein sequence ID" value="KAG8467840.1"/>
    <property type="molecule type" value="Genomic_DNA"/>
</dbReference>
<comment type="subcellular location">
    <subcellularLocation>
        <location evidence="1">Membrane</location>
    </subcellularLocation>
</comment>
<dbReference type="InterPro" id="IPR013766">
    <property type="entry name" value="Thioredoxin_domain"/>
</dbReference>
<dbReference type="Proteomes" id="UP000751190">
    <property type="component" value="Unassembled WGS sequence"/>
</dbReference>
<dbReference type="PANTHER" id="PTHR10984">
    <property type="entry name" value="ENDOPLASMIC RETICULUM-GOLGI INTERMEDIATE COMPARTMENT PROTEIN"/>
    <property type="match status" value="1"/>
</dbReference>
<evidence type="ECO:0000313" key="7">
    <source>
        <dbReference type="EMBL" id="KAG8467840.1"/>
    </source>
</evidence>
<dbReference type="InterPro" id="IPR036249">
    <property type="entry name" value="Thioredoxin-like_sf"/>
</dbReference>
<evidence type="ECO:0000256" key="1">
    <source>
        <dbReference type="ARBA" id="ARBA00004370"/>
    </source>
</evidence>
<organism evidence="7 8">
    <name type="scientific">Diacronema lutheri</name>
    <name type="common">Unicellular marine alga</name>
    <name type="synonym">Monochrysis lutheri</name>
    <dbReference type="NCBI Taxonomy" id="2081491"/>
    <lineage>
        <taxon>Eukaryota</taxon>
        <taxon>Haptista</taxon>
        <taxon>Haptophyta</taxon>
        <taxon>Pavlovophyceae</taxon>
        <taxon>Pavlovales</taxon>
        <taxon>Pavlovaceae</taxon>
        <taxon>Diacronema</taxon>
    </lineage>
</organism>
<dbReference type="GO" id="GO:0005783">
    <property type="term" value="C:endoplasmic reticulum"/>
    <property type="evidence" value="ECO:0007669"/>
    <property type="project" value="TreeGrafter"/>
</dbReference>
<dbReference type="PROSITE" id="PS51352">
    <property type="entry name" value="THIOREDOXIN_2"/>
    <property type="match status" value="1"/>
</dbReference>
<gene>
    <name evidence="7" type="ORF">KFE25_006892</name>
</gene>
<evidence type="ECO:0000256" key="4">
    <source>
        <dbReference type="ARBA" id="ARBA00023136"/>
    </source>
</evidence>
<protein>
    <recommendedName>
        <fullName evidence="6">Thioredoxin domain-containing protein</fullName>
    </recommendedName>
</protein>
<evidence type="ECO:0000313" key="8">
    <source>
        <dbReference type="Proteomes" id="UP000751190"/>
    </source>
</evidence>
<feature type="domain" description="Thioredoxin" evidence="6">
    <location>
        <begin position="135"/>
        <end position="270"/>
    </location>
</feature>
<dbReference type="CDD" id="cd02961">
    <property type="entry name" value="PDI_a_family"/>
    <property type="match status" value="1"/>
</dbReference>
<evidence type="ECO:0000256" key="3">
    <source>
        <dbReference type="ARBA" id="ARBA00022989"/>
    </source>
</evidence>
<dbReference type="SUPFAM" id="SSF52833">
    <property type="entry name" value="Thioredoxin-like"/>
    <property type="match status" value="1"/>
</dbReference>
<accession>A0A8J6CFB5</accession>
<evidence type="ECO:0000256" key="5">
    <source>
        <dbReference type="SAM" id="Phobius"/>
    </source>
</evidence>
<keyword evidence="2 5" id="KW-0812">Transmembrane</keyword>
<dbReference type="GO" id="GO:0016020">
    <property type="term" value="C:membrane"/>
    <property type="evidence" value="ECO:0007669"/>
    <property type="project" value="UniProtKB-SubCell"/>
</dbReference>
<dbReference type="InterPro" id="IPR012936">
    <property type="entry name" value="Erv_C"/>
</dbReference>
<reference evidence="7" key="1">
    <citation type="submission" date="2021-05" db="EMBL/GenBank/DDBJ databases">
        <title>The genome of the haptophyte Pavlova lutheri (Diacronema luteri, Pavlovales) - a model for lipid biosynthesis in eukaryotic algae.</title>
        <authorList>
            <person name="Hulatt C.J."/>
            <person name="Posewitz M.C."/>
        </authorList>
    </citation>
    <scope>NUCLEOTIDE SEQUENCE</scope>
    <source>
        <strain evidence="7">NIVA-4/92</strain>
    </source>
</reference>
<dbReference type="InterPro" id="IPR039542">
    <property type="entry name" value="Erv_N"/>
</dbReference>
<proteinExistence type="predicted"/>
<comment type="caution">
    <text evidence="7">The sequence shown here is derived from an EMBL/GenBank/DDBJ whole genome shotgun (WGS) entry which is preliminary data.</text>
</comment>
<keyword evidence="3 5" id="KW-1133">Transmembrane helix</keyword>
<dbReference type="Pfam" id="PF00085">
    <property type="entry name" value="Thioredoxin"/>
    <property type="match status" value="1"/>
</dbReference>
<dbReference type="PANTHER" id="PTHR10984:SF37">
    <property type="entry name" value="PROTEIN DISULFIDE-ISOMERASE 5-3"/>
    <property type="match status" value="1"/>
</dbReference>